<dbReference type="GO" id="GO:0070573">
    <property type="term" value="F:metallodipeptidase activity"/>
    <property type="evidence" value="ECO:0007669"/>
    <property type="project" value="InterPro"/>
</dbReference>
<evidence type="ECO:0000313" key="3">
    <source>
        <dbReference type="Proteomes" id="UP000237340"/>
    </source>
</evidence>
<feature type="region of interest" description="Disordered" evidence="1">
    <location>
        <begin position="1"/>
        <end position="26"/>
    </location>
</feature>
<dbReference type="EMBL" id="PPXD01000007">
    <property type="protein sequence ID" value="POH67636.1"/>
    <property type="molecule type" value="Genomic_DNA"/>
</dbReference>
<protein>
    <submittedName>
        <fullName evidence="2">Membrane dipeptidase</fullName>
    </submittedName>
</protein>
<dbReference type="InterPro" id="IPR032466">
    <property type="entry name" value="Metal_Hydrolase"/>
</dbReference>
<dbReference type="AlphaFoldDB" id="A0A2S3ZJ65"/>
<reference evidence="2 3" key="1">
    <citation type="submission" date="2018-01" db="EMBL/GenBank/DDBJ databases">
        <title>Cryobacterium sp. nov., from glaciers in China.</title>
        <authorList>
            <person name="Liu Q."/>
            <person name="Xin Y.-H."/>
        </authorList>
    </citation>
    <scope>NUCLEOTIDE SEQUENCE [LARGE SCALE GENOMIC DNA]</scope>
    <source>
        <strain evidence="2 3">TMN-42</strain>
    </source>
</reference>
<dbReference type="PANTHER" id="PTHR10443:SF12">
    <property type="entry name" value="DIPEPTIDASE"/>
    <property type="match status" value="1"/>
</dbReference>
<organism evidence="2 3">
    <name type="scientific">Cryobacterium zongtaii</name>
    <dbReference type="NCBI Taxonomy" id="1259217"/>
    <lineage>
        <taxon>Bacteria</taxon>
        <taxon>Bacillati</taxon>
        <taxon>Actinomycetota</taxon>
        <taxon>Actinomycetes</taxon>
        <taxon>Micrococcales</taxon>
        <taxon>Microbacteriaceae</taxon>
        <taxon>Cryobacterium</taxon>
    </lineage>
</organism>
<feature type="compositionally biased region" description="Low complexity" evidence="1">
    <location>
        <begin position="16"/>
        <end position="26"/>
    </location>
</feature>
<dbReference type="Proteomes" id="UP000237340">
    <property type="component" value="Unassembled WGS sequence"/>
</dbReference>
<dbReference type="InterPro" id="IPR008257">
    <property type="entry name" value="Pept_M19"/>
</dbReference>
<name>A0A2S3ZJ65_9MICO</name>
<feature type="compositionally biased region" description="Polar residues" evidence="1">
    <location>
        <begin position="1"/>
        <end position="10"/>
    </location>
</feature>
<dbReference type="Gene3D" id="3.20.20.140">
    <property type="entry name" value="Metal-dependent hydrolases"/>
    <property type="match status" value="1"/>
</dbReference>
<dbReference type="CDD" id="cd01301">
    <property type="entry name" value="rDP_like"/>
    <property type="match status" value="1"/>
</dbReference>
<gene>
    <name evidence="2" type="ORF">C3B61_07010</name>
</gene>
<proteinExistence type="predicted"/>
<dbReference type="SUPFAM" id="SSF51556">
    <property type="entry name" value="Metallo-dependent hydrolases"/>
    <property type="match status" value="1"/>
</dbReference>
<dbReference type="PROSITE" id="PS51365">
    <property type="entry name" value="RENAL_DIPEPTIDASE_2"/>
    <property type="match status" value="1"/>
</dbReference>
<comment type="caution">
    <text evidence="2">The sequence shown here is derived from an EMBL/GenBank/DDBJ whole genome shotgun (WGS) entry which is preliminary data.</text>
</comment>
<dbReference type="PANTHER" id="PTHR10443">
    <property type="entry name" value="MICROSOMAL DIPEPTIDASE"/>
    <property type="match status" value="1"/>
</dbReference>
<dbReference type="Pfam" id="PF01244">
    <property type="entry name" value="Peptidase_M19"/>
    <property type="match status" value="1"/>
</dbReference>
<evidence type="ECO:0000256" key="1">
    <source>
        <dbReference type="SAM" id="MobiDB-lite"/>
    </source>
</evidence>
<sequence>MTARTDSSSAVPFGTAPSSSAPSSADASRADALTTVGAALDLAPLIDGHNDWAWECRENRDYSVEGLDGALATDTDIDRLRAGRVGGQFWSVYVEDTLDGADAVQGTLEQVDWVYRLAARYPQTFVIATSAADVEAARASGRIASLLGAEGAHSLNDSPAVLRMLARLGVRYLTLTHVHNTSWADSGTDEPVHNGLSPRGVEYIRELNRLGMLVDLSHVSPATAHAALDVTSAPVIFSHSSCSAVTADPRNVPDDVLGRLADNGGVLMVTFVPQFVSAEYAGWFGGDRSTPAPRVTVAQVADHVEHARDVAGIRHIGLGGDFDGTDEFPEGLEGVDGYPALLLELARRGWTAAELAALAGANVLRVLRATDAAFAGHDVELTRLTR</sequence>
<evidence type="ECO:0000313" key="2">
    <source>
        <dbReference type="EMBL" id="POH67636.1"/>
    </source>
</evidence>
<accession>A0A2S3ZJ65</accession>
<keyword evidence="3" id="KW-1185">Reference proteome</keyword>
<dbReference type="GO" id="GO:0006508">
    <property type="term" value="P:proteolysis"/>
    <property type="evidence" value="ECO:0007669"/>
    <property type="project" value="InterPro"/>
</dbReference>
<dbReference type="RefSeq" id="WP_103459981.1">
    <property type="nucleotide sequence ID" value="NZ_PPXD01000007.1"/>
</dbReference>